<reference evidence="1" key="1">
    <citation type="journal article" date="2021" name="Proc. Natl. Acad. Sci. U.S.A.">
        <title>A Catalog of Tens of Thousands of Viruses from Human Metagenomes Reveals Hidden Associations with Chronic Diseases.</title>
        <authorList>
            <person name="Tisza M.J."/>
            <person name="Buck C.B."/>
        </authorList>
    </citation>
    <scope>NUCLEOTIDE SEQUENCE</scope>
    <source>
        <strain evidence="1">Ct2773</strain>
    </source>
</reference>
<protein>
    <submittedName>
        <fullName evidence="1">Uncharacterized protein</fullName>
    </submittedName>
</protein>
<name>A0A8S5QRR9_9CAUD</name>
<accession>A0A8S5QRR9</accession>
<dbReference type="EMBL" id="BK015717">
    <property type="protein sequence ID" value="DAE21776.1"/>
    <property type="molecule type" value="Genomic_DNA"/>
</dbReference>
<sequence length="145" mass="15927">MFGDKTKRAEKKAKRELAKIKATENPVVAILNGDGMLDQMILREKTIIHTQSGDGEKPLGGVVARIESGRELESRITLTRIALLGVLALAAPKRKGGEKFVSIEGPDFIWCMEVDRKRAGDAVRFVAEVNQQVKKLRETPCGTIA</sequence>
<organism evidence="1">
    <name type="scientific">Siphoviridae sp. ct2773</name>
    <dbReference type="NCBI Taxonomy" id="2826275"/>
    <lineage>
        <taxon>Viruses</taxon>
        <taxon>Duplodnaviria</taxon>
        <taxon>Heunggongvirae</taxon>
        <taxon>Uroviricota</taxon>
        <taxon>Caudoviricetes</taxon>
    </lineage>
</organism>
<evidence type="ECO:0000313" key="1">
    <source>
        <dbReference type="EMBL" id="DAE21776.1"/>
    </source>
</evidence>
<proteinExistence type="predicted"/>